<reference evidence="8 9" key="1">
    <citation type="journal article" date="2013" name="Genome Announc.">
        <title>Genome Sequence of the Obligate Gammaproteobacterial Methanotroph Methylomicrobium album Strain BG8.</title>
        <authorList>
            <person name="Kits K.D."/>
            <person name="Kalyuzhnaya M.G."/>
            <person name="Klotz M.G."/>
            <person name="Jetten M.S."/>
            <person name="Op den Camp H.J."/>
            <person name="Vuilleumier S."/>
            <person name="Bringel F."/>
            <person name="Dispirito A.A."/>
            <person name="Murrell J.C."/>
            <person name="Bruce D."/>
            <person name="Cheng J.F."/>
            <person name="Copeland A."/>
            <person name="Goodwin L."/>
            <person name="Hauser L."/>
            <person name="Lajus A."/>
            <person name="Land M.L."/>
            <person name="Lapidus A."/>
            <person name="Lucas S."/>
            <person name="Medigue C."/>
            <person name="Pitluck S."/>
            <person name="Woyke T."/>
            <person name="Zeytun A."/>
            <person name="Stein L.Y."/>
        </authorList>
    </citation>
    <scope>NUCLEOTIDE SEQUENCE [LARGE SCALE GENOMIC DNA]</scope>
    <source>
        <strain evidence="8 9">BG8</strain>
    </source>
</reference>
<dbReference type="PANTHER" id="PTHR42799:SF2">
    <property type="entry name" value="MITOCHONDRIAL PEPTIDE METHIONINE SULFOXIDE REDUCTASE"/>
    <property type="match status" value="1"/>
</dbReference>
<comment type="function">
    <text evidence="5">Has an important function as a repair enzyme for proteins that have been inactivated by oxidation. Catalyzes the reversible oxidation-reduction of methionine sulfoxide in proteins to methionine.</text>
</comment>
<dbReference type="InterPro" id="IPR036509">
    <property type="entry name" value="Met_Sox_Rdtase_MsrA_sf"/>
</dbReference>
<name>H8GIJ6_METAL</name>
<comment type="catalytic activity">
    <reaction evidence="3 5">
        <text>L-methionyl-[protein] + [thioredoxin]-disulfide + H2O = L-methionyl-(S)-S-oxide-[protein] + [thioredoxin]-dithiol</text>
        <dbReference type="Rhea" id="RHEA:14217"/>
        <dbReference type="Rhea" id="RHEA-COMP:10698"/>
        <dbReference type="Rhea" id="RHEA-COMP:10700"/>
        <dbReference type="Rhea" id="RHEA-COMP:12313"/>
        <dbReference type="Rhea" id="RHEA-COMP:12315"/>
        <dbReference type="ChEBI" id="CHEBI:15377"/>
        <dbReference type="ChEBI" id="CHEBI:16044"/>
        <dbReference type="ChEBI" id="CHEBI:29950"/>
        <dbReference type="ChEBI" id="CHEBI:44120"/>
        <dbReference type="ChEBI" id="CHEBI:50058"/>
        <dbReference type="EC" id="1.8.4.11"/>
    </reaction>
</comment>
<organism evidence="8 9">
    <name type="scientific">Methylomicrobium album BG8</name>
    <dbReference type="NCBI Taxonomy" id="686340"/>
    <lineage>
        <taxon>Bacteria</taxon>
        <taxon>Pseudomonadati</taxon>
        <taxon>Pseudomonadota</taxon>
        <taxon>Gammaproteobacteria</taxon>
        <taxon>Methylococcales</taxon>
        <taxon>Methylococcaceae</taxon>
        <taxon>Methylomicrobium</taxon>
    </lineage>
</organism>
<sequence length="342" mass="37787">MNRRKRASCSFLILGVLAVAAGGLLNPHLLEGKTVNPSLNKAAVGPDTPYIVLGMGCFWGAEKRMQALTGVLDVEAGYAGGDMPSPVYETLHDTEKAIEEGTPVKNHAEVVKVYYDPRQTTLERVLIHFWENHNPTQGNRQGNDIGSNYRSAVFYRTDEERRWAEKTREVYQQSLKKVGIAKPITTEIAPLRNYAAAEDYHQDYLEKNPLGYCGLGGIGVAYLDPRTAVGGAVPHEAAETGEGGQGWQNVALNVGEQLIAFEADDCGYCRQFDKEVLAVWKNPLPIVSTHLTAPPEGWKLNGELFATPTIVLFRDRQEVARYTGYRGAGDFWRWLSEAGKST</sequence>
<dbReference type="InterPro" id="IPR036249">
    <property type="entry name" value="Thioredoxin-like_sf"/>
</dbReference>
<dbReference type="InterPro" id="IPR012336">
    <property type="entry name" value="Thioredoxin-like_fold"/>
</dbReference>
<feature type="active site" evidence="5">
    <location>
        <position position="57"/>
    </location>
</feature>
<dbReference type="Pfam" id="PF01625">
    <property type="entry name" value="PMSR"/>
    <property type="match status" value="1"/>
</dbReference>
<proteinExistence type="inferred from homology"/>
<comment type="similarity">
    <text evidence="1 5">Belongs to the MsrA Met sulfoxide reductase family.</text>
</comment>
<evidence type="ECO:0000256" key="5">
    <source>
        <dbReference type="HAMAP-Rule" id="MF_01401"/>
    </source>
</evidence>
<feature type="domain" description="Thioredoxin-like fold" evidence="7">
    <location>
        <begin position="257"/>
        <end position="335"/>
    </location>
</feature>
<evidence type="ECO:0000313" key="8">
    <source>
        <dbReference type="EMBL" id="EIC29023.1"/>
    </source>
</evidence>
<dbReference type="GO" id="GO:0008113">
    <property type="term" value="F:peptide-methionine (S)-S-oxide reductase activity"/>
    <property type="evidence" value="ECO:0007669"/>
    <property type="project" value="UniProtKB-UniRule"/>
</dbReference>
<dbReference type="RefSeq" id="WP_005370581.1">
    <property type="nucleotide sequence ID" value="NZ_CM001475.1"/>
</dbReference>
<evidence type="ECO:0000259" key="7">
    <source>
        <dbReference type="Pfam" id="PF13098"/>
    </source>
</evidence>
<dbReference type="Gene3D" id="3.40.30.10">
    <property type="entry name" value="Glutaredoxin"/>
    <property type="match status" value="1"/>
</dbReference>
<dbReference type="Pfam" id="PF13098">
    <property type="entry name" value="Thioredoxin_2"/>
    <property type="match status" value="1"/>
</dbReference>
<feature type="domain" description="Peptide methionine sulphoxide reductase MsrA" evidence="6">
    <location>
        <begin position="51"/>
        <end position="213"/>
    </location>
</feature>
<dbReference type="EC" id="1.8.4.11" evidence="5"/>
<dbReference type="SUPFAM" id="SSF55068">
    <property type="entry name" value="Peptide methionine sulfoxide reductase"/>
    <property type="match status" value="1"/>
</dbReference>
<evidence type="ECO:0000313" key="9">
    <source>
        <dbReference type="Proteomes" id="UP000005090"/>
    </source>
</evidence>
<evidence type="ECO:0000256" key="1">
    <source>
        <dbReference type="ARBA" id="ARBA00005591"/>
    </source>
</evidence>
<evidence type="ECO:0000256" key="3">
    <source>
        <dbReference type="ARBA" id="ARBA00047806"/>
    </source>
</evidence>
<evidence type="ECO:0000256" key="4">
    <source>
        <dbReference type="ARBA" id="ARBA00048782"/>
    </source>
</evidence>
<dbReference type="eggNOG" id="COG0225">
    <property type="taxonomic scope" value="Bacteria"/>
</dbReference>
<dbReference type="HOGENOM" id="CLU_810877_0_0_6"/>
<keyword evidence="9" id="KW-1185">Reference proteome</keyword>
<dbReference type="InterPro" id="IPR002569">
    <property type="entry name" value="Met_Sox_Rdtase_MsrA_dom"/>
</dbReference>
<dbReference type="GO" id="GO:0034599">
    <property type="term" value="P:cellular response to oxidative stress"/>
    <property type="evidence" value="ECO:0007669"/>
    <property type="project" value="TreeGrafter"/>
</dbReference>
<keyword evidence="2 5" id="KW-0560">Oxidoreductase</keyword>
<dbReference type="GO" id="GO:0005737">
    <property type="term" value="C:cytoplasm"/>
    <property type="evidence" value="ECO:0007669"/>
    <property type="project" value="TreeGrafter"/>
</dbReference>
<dbReference type="GO" id="GO:0033744">
    <property type="term" value="F:L-methionine:thioredoxin-disulfide S-oxidoreductase activity"/>
    <property type="evidence" value="ECO:0007669"/>
    <property type="project" value="RHEA"/>
</dbReference>
<dbReference type="AlphaFoldDB" id="H8GIJ6"/>
<accession>H8GIJ6</accession>
<gene>
    <name evidence="5" type="primary">msrA</name>
    <name evidence="8" type="ORF">Metal_1214</name>
</gene>
<dbReference type="Gene3D" id="3.30.1060.10">
    <property type="entry name" value="Peptide methionine sulphoxide reductase MsrA"/>
    <property type="match status" value="1"/>
</dbReference>
<dbReference type="STRING" id="686340.Metal_1214"/>
<dbReference type="Proteomes" id="UP000005090">
    <property type="component" value="Chromosome"/>
</dbReference>
<comment type="catalytic activity">
    <reaction evidence="4 5">
        <text>[thioredoxin]-disulfide + L-methionine + H2O = L-methionine (S)-S-oxide + [thioredoxin]-dithiol</text>
        <dbReference type="Rhea" id="RHEA:19993"/>
        <dbReference type="Rhea" id="RHEA-COMP:10698"/>
        <dbReference type="Rhea" id="RHEA-COMP:10700"/>
        <dbReference type="ChEBI" id="CHEBI:15377"/>
        <dbReference type="ChEBI" id="CHEBI:29950"/>
        <dbReference type="ChEBI" id="CHEBI:50058"/>
        <dbReference type="ChEBI" id="CHEBI:57844"/>
        <dbReference type="ChEBI" id="CHEBI:58772"/>
        <dbReference type="EC" id="1.8.4.11"/>
    </reaction>
</comment>
<dbReference type="HAMAP" id="MF_01401">
    <property type="entry name" value="MsrA"/>
    <property type="match status" value="1"/>
</dbReference>
<dbReference type="SUPFAM" id="SSF52833">
    <property type="entry name" value="Thioredoxin-like"/>
    <property type="match status" value="1"/>
</dbReference>
<evidence type="ECO:0000256" key="2">
    <source>
        <dbReference type="ARBA" id="ARBA00023002"/>
    </source>
</evidence>
<dbReference type="EMBL" id="CM001475">
    <property type="protein sequence ID" value="EIC29023.1"/>
    <property type="molecule type" value="Genomic_DNA"/>
</dbReference>
<evidence type="ECO:0000259" key="6">
    <source>
        <dbReference type="Pfam" id="PF01625"/>
    </source>
</evidence>
<protein>
    <recommendedName>
        <fullName evidence="5">Peptide methionine sulfoxide reductase MsrA</fullName>
        <shortName evidence="5">Protein-methionine-S-oxide reductase</shortName>
        <ecNumber evidence="5">1.8.4.11</ecNumber>
    </recommendedName>
    <alternativeName>
        <fullName evidence="5">Peptide-methionine (S)-S-oxide reductase</fullName>
        <shortName evidence="5">Peptide Met(O) reductase</shortName>
    </alternativeName>
</protein>
<dbReference type="InterPro" id="IPR050162">
    <property type="entry name" value="MsrA_MetSO_reductase"/>
</dbReference>
<dbReference type="PANTHER" id="PTHR42799">
    <property type="entry name" value="MITOCHONDRIAL PEPTIDE METHIONINE SULFOXIDE REDUCTASE"/>
    <property type="match status" value="1"/>
</dbReference>
<dbReference type="NCBIfam" id="TIGR00401">
    <property type="entry name" value="msrA"/>
    <property type="match status" value="1"/>
</dbReference>